<dbReference type="PANTHER" id="PTHR46579">
    <property type="entry name" value="F5/8 TYPE C DOMAIN-CONTAINING PROTEIN-RELATED"/>
    <property type="match status" value="1"/>
</dbReference>
<gene>
    <name evidence="1" type="ORF">SCHPADRAFT_802129</name>
</gene>
<dbReference type="PANTHER" id="PTHR46579:SF2">
    <property type="entry name" value="C2H2-TYPE DOMAIN-CONTAINING PROTEIN"/>
    <property type="match status" value="1"/>
</dbReference>
<dbReference type="Pfam" id="PF02992">
    <property type="entry name" value="Transposase_21"/>
    <property type="match status" value="1"/>
</dbReference>
<keyword evidence="2" id="KW-1185">Reference proteome</keyword>
<name>A0A0H2QYL2_9AGAM</name>
<dbReference type="STRING" id="27342.A0A0H2QYL2"/>
<evidence type="ECO:0000313" key="2">
    <source>
        <dbReference type="Proteomes" id="UP000053477"/>
    </source>
</evidence>
<feature type="non-terminal residue" evidence="1">
    <location>
        <position position="185"/>
    </location>
</feature>
<organism evidence="1 2">
    <name type="scientific">Schizopora paradoxa</name>
    <dbReference type="NCBI Taxonomy" id="27342"/>
    <lineage>
        <taxon>Eukaryota</taxon>
        <taxon>Fungi</taxon>
        <taxon>Dikarya</taxon>
        <taxon>Basidiomycota</taxon>
        <taxon>Agaricomycotina</taxon>
        <taxon>Agaricomycetes</taxon>
        <taxon>Hymenochaetales</taxon>
        <taxon>Schizoporaceae</taxon>
        <taxon>Schizopora</taxon>
    </lineage>
</organism>
<protein>
    <recommendedName>
        <fullName evidence="3">Transposase domain-containing protein</fullName>
    </recommendedName>
</protein>
<evidence type="ECO:0008006" key="3">
    <source>
        <dbReference type="Google" id="ProtNLM"/>
    </source>
</evidence>
<dbReference type="InParanoid" id="A0A0H2QYL2"/>
<reference evidence="1 2" key="1">
    <citation type="submission" date="2015-04" db="EMBL/GenBank/DDBJ databases">
        <title>Complete genome sequence of Schizopora paradoxa KUC8140, a cosmopolitan wood degrader in East Asia.</title>
        <authorList>
            <consortium name="DOE Joint Genome Institute"/>
            <person name="Min B."/>
            <person name="Park H."/>
            <person name="Jang Y."/>
            <person name="Kim J.-J."/>
            <person name="Kim K.H."/>
            <person name="Pangilinan J."/>
            <person name="Lipzen A."/>
            <person name="Riley R."/>
            <person name="Grigoriev I.V."/>
            <person name="Spatafora J.W."/>
            <person name="Choi I.-G."/>
        </authorList>
    </citation>
    <scope>NUCLEOTIDE SEQUENCE [LARGE SCALE GENOMIC DNA]</scope>
    <source>
        <strain evidence="1 2">KUC8140</strain>
    </source>
</reference>
<dbReference type="AlphaFoldDB" id="A0A0H2QYL2"/>
<feature type="non-terminal residue" evidence="1">
    <location>
        <position position="1"/>
    </location>
</feature>
<sequence>VAATCLNLPPSFRNRQEYVYLASIIPGPREPHKDKINGYLEIVVDQFKKSYEHGTFFSKTYLHPRGIVERSIIALLVADLPGARKCGGMASYSSTQNFCSTCHQTLNDINNLEMKNWKPRDINTVKRHAEEWRDTLSINKRKKMYRKNGVRWSAFMALPYWDPLQAIVIDGMHNLFLGLCSFHCR</sequence>
<dbReference type="EMBL" id="KQ086537">
    <property type="protein sequence ID" value="KLO04449.1"/>
    <property type="molecule type" value="Genomic_DNA"/>
</dbReference>
<dbReference type="OrthoDB" id="3234349at2759"/>
<evidence type="ECO:0000313" key="1">
    <source>
        <dbReference type="EMBL" id="KLO04449.1"/>
    </source>
</evidence>
<dbReference type="InterPro" id="IPR004242">
    <property type="entry name" value="Transposase_21"/>
</dbReference>
<accession>A0A0H2QYL2</accession>
<dbReference type="Proteomes" id="UP000053477">
    <property type="component" value="Unassembled WGS sequence"/>
</dbReference>
<proteinExistence type="predicted"/>